<reference evidence="3" key="1">
    <citation type="submission" date="2023-03" db="EMBL/GenBank/DDBJ databases">
        <authorList>
            <person name="Steffen K."/>
            <person name="Cardenas P."/>
        </authorList>
    </citation>
    <scope>NUCLEOTIDE SEQUENCE</scope>
</reference>
<keyword evidence="4" id="KW-1185">Reference proteome</keyword>
<dbReference type="PANTHER" id="PTHR43569">
    <property type="entry name" value="AMIDOHYDROLASE"/>
    <property type="match status" value="1"/>
</dbReference>
<dbReference type="Pfam" id="PF04909">
    <property type="entry name" value="Amidohydro_2"/>
    <property type="match status" value="1"/>
</dbReference>
<sequence>MDMSTQRDVWLAQTVEDAMEPGLPICDPHHHFWDRDGDRYMLEQLTEDVSGGHNIAQTVFIECHSMYRAHGPDEMRSVGEIEFVQGIAAQSASGQYGPTEVAAGIVGNANLMLGSAVQPALEALIAASSNRFRGIRFSCGWDASPQVSPGSPNTPGMLMDSRLREGFNCLRNLGLSFDALVYHTQLADLADLAGAFPDATIILNHIGRPLGVGPYAGKRDEVFADWQKGIAAVAEHENVVVKLGGFGNVISGYDWHQRPIPPTSTELADTIAPWIMYCIEQFGPERCMFESNFPVDKNSYAYTNGWNAFKRVTAGFSDPEKAAMFQGTAVKAYRL</sequence>
<dbReference type="PANTHER" id="PTHR43569:SF1">
    <property type="entry name" value="BLL3371 PROTEIN"/>
    <property type="match status" value="1"/>
</dbReference>
<dbReference type="EMBL" id="CASHTH010000031">
    <property type="protein sequence ID" value="CAI7989408.1"/>
    <property type="molecule type" value="Genomic_DNA"/>
</dbReference>
<dbReference type="Proteomes" id="UP001174909">
    <property type="component" value="Unassembled WGS sequence"/>
</dbReference>
<evidence type="ECO:0000256" key="1">
    <source>
        <dbReference type="ARBA" id="ARBA00038310"/>
    </source>
</evidence>
<name>A0AA35QS90_GEOBA</name>
<feature type="domain" description="Amidohydrolase-related" evidence="2">
    <location>
        <begin position="26"/>
        <end position="335"/>
    </location>
</feature>
<dbReference type="InterPro" id="IPR032466">
    <property type="entry name" value="Metal_Hydrolase"/>
</dbReference>
<dbReference type="AlphaFoldDB" id="A0AA35QS90"/>
<dbReference type="GO" id="GO:0016787">
    <property type="term" value="F:hydrolase activity"/>
    <property type="evidence" value="ECO:0007669"/>
    <property type="project" value="InterPro"/>
</dbReference>
<comment type="similarity">
    <text evidence="1">Belongs to the metallo-dependent hydrolases superfamily.</text>
</comment>
<proteinExistence type="inferred from homology"/>
<comment type="caution">
    <text evidence="3">The sequence shown here is derived from an EMBL/GenBank/DDBJ whole genome shotgun (WGS) entry which is preliminary data.</text>
</comment>
<protein>
    <submittedName>
        <fullName evidence="3">Uncharacterized protein y4mH</fullName>
    </submittedName>
</protein>
<organism evidence="3 4">
    <name type="scientific">Geodia barretti</name>
    <name type="common">Barrett's horny sponge</name>
    <dbReference type="NCBI Taxonomy" id="519541"/>
    <lineage>
        <taxon>Eukaryota</taxon>
        <taxon>Metazoa</taxon>
        <taxon>Porifera</taxon>
        <taxon>Demospongiae</taxon>
        <taxon>Heteroscleromorpha</taxon>
        <taxon>Tetractinellida</taxon>
        <taxon>Astrophorina</taxon>
        <taxon>Geodiidae</taxon>
        <taxon>Geodia</taxon>
    </lineage>
</organism>
<evidence type="ECO:0000313" key="4">
    <source>
        <dbReference type="Proteomes" id="UP001174909"/>
    </source>
</evidence>
<evidence type="ECO:0000259" key="2">
    <source>
        <dbReference type="Pfam" id="PF04909"/>
    </source>
</evidence>
<dbReference type="Gene3D" id="3.20.20.140">
    <property type="entry name" value="Metal-dependent hydrolases"/>
    <property type="match status" value="1"/>
</dbReference>
<dbReference type="SUPFAM" id="SSF51556">
    <property type="entry name" value="Metallo-dependent hydrolases"/>
    <property type="match status" value="1"/>
</dbReference>
<dbReference type="InterPro" id="IPR052350">
    <property type="entry name" value="Metallo-dep_Lactonases"/>
</dbReference>
<dbReference type="InterPro" id="IPR006680">
    <property type="entry name" value="Amidohydro-rel"/>
</dbReference>
<accession>A0AA35QS90</accession>
<gene>
    <name evidence="3" type="ORF">GBAR_LOCUS205</name>
</gene>
<evidence type="ECO:0000313" key="3">
    <source>
        <dbReference type="EMBL" id="CAI7989408.1"/>
    </source>
</evidence>